<feature type="transmembrane region" description="Helical" evidence="1">
    <location>
        <begin position="20"/>
        <end position="41"/>
    </location>
</feature>
<dbReference type="EnsemblMetazoa" id="GPAI006650-RA">
    <property type="protein sequence ID" value="GPAI006650-PA"/>
    <property type="gene ID" value="GPAI006650"/>
</dbReference>
<evidence type="ECO:0000313" key="3">
    <source>
        <dbReference type="Proteomes" id="UP000092445"/>
    </source>
</evidence>
<dbReference type="Proteomes" id="UP000092445">
    <property type="component" value="Unassembled WGS sequence"/>
</dbReference>
<evidence type="ECO:0000313" key="2">
    <source>
        <dbReference type="EnsemblMetazoa" id="GPAI006650-PA"/>
    </source>
</evidence>
<keyword evidence="1" id="KW-0812">Transmembrane</keyword>
<reference evidence="2" key="2">
    <citation type="submission" date="2020-05" db="UniProtKB">
        <authorList>
            <consortium name="EnsemblMetazoa"/>
        </authorList>
    </citation>
    <scope>IDENTIFICATION</scope>
    <source>
        <strain evidence="2">IAEA</strain>
    </source>
</reference>
<protein>
    <submittedName>
        <fullName evidence="2">Uncharacterized protein</fullName>
    </submittedName>
</protein>
<evidence type="ECO:0000256" key="1">
    <source>
        <dbReference type="SAM" id="Phobius"/>
    </source>
</evidence>
<dbReference type="VEuPathDB" id="VectorBase:GPAI006650"/>
<keyword evidence="1" id="KW-1133">Transmembrane helix</keyword>
<proteinExistence type="predicted"/>
<accession>A0A1A9Z842</accession>
<name>A0A1A9Z842_GLOPL</name>
<keyword evidence="3" id="KW-1185">Reference proteome</keyword>
<sequence length="113" mass="13096">MPSTNTNFSHILERFAGLSAYILDTVVFHLHRVISFFQILGRNNKNKKISRPSRYKEEALNGLGGNLYWGSRYAGEDHICFAESRLIVKTTRKIWQIEFAKYQSGGFIYFNIS</sequence>
<reference evidence="3" key="1">
    <citation type="submission" date="2014-03" db="EMBL/GenBank/DDBJ databases">
        <authorList>
            <person name="Aksoy S."/>
            <person name="Warren W."/>
            <person name="Wilson R.K."/>
        </authorList>
    </citation>
    <scope>NUCLEOTIDE SEQUENCE [LARGE SCALE GENOMIC DNA]</scope>
    <source>
        <strain evidence="3">IAEA</strain>
    </source>
</reference>
<keyword evidence="1" id="KW-0472">Membrane</keyword>
<organism evidence="2 3">
    <name type="scientific">Glossina pallidipes</name>
    <name type="common">Tsetse fly</name>
    <dbReference type="NCBI Taxonomy" id="7398"/>
    <lineage>
        <taxon>Eukaryota</taxon>
        <taxon>Metazoa</taxon>
        <taxon>Ecdysozoa</taxon>
        <taxon>Arthropoda</taxon>
        <taxon>Hexapoda</taxon>
        <taxon>Insecta</taxon>
        <taxon>Pterygota</taxon>
        <taxon>Neoptera</taxon>
        <taxon>Endopterygota</taxon>
        <taxon>Diptera</taxon>
        <taxon>Brachycera</taxon>
        <taxon>Muscomorpha</taxon>
        <taxon>Hippoboscoidea</taxon>
        <taxon>Glossinidae</taxon>
        <taxon>Glossina</taxon>
    </lineage>
</organism>
<dbReference type="AlphaFoldDB" id="A0A1A9Z842"/>